<sequence>MPATNPMVKLEADEFCDDTDLVTNLVTKQKARLERAY</sequence>
<dbReference type="EMBL" id="MSYM01000007">
    <property type="protein sequence ID" value="OLP07813.1"/>
    <property type="molecule type" value="Genomic_DNA"/>
</dbReference>
<reference evidence="1 2" key="1">
    <citation type="submission" date="2017-01" db="EMBL/GenBank/DDBJ databases">
        <title>Genome sequence of Rhodoferax antarcticus ANT.BR, a psychrophilic purple nonsulfur bacterium from an Antarctic microbial mat.</title>
        <authorList>
            <person name="Baker J."/>
            <person name="Riester C."/>
            <person name="Skinner B."/>
            <person name="Newell A."/>
            <person name="Swingley W."/>
            <person name="Madigan M."/>
            <person name="Jung D."/>
            <person name="Asao M."/>
            <person name="Chen M."/>
            <person name="Loughlin P."/>
            <person name="Pan H."/>
            <person name="Lin S."/>
            <person name="Li N."/>
            <person name="Shaw J."/>
            <person name="Prado M."/>
            <person name="Sherman C."/>
            <person name="Li X."/>
            <person name="Tang J."/>
            <person name="Blankenship R."/>
            <person name="Zhao T."/>
            <person name="Touchman J."/>
            <person name="Sattley M."/>
        </authorList>
    </citation>
    <scope>NUCLEOTIDE SEQUENCE [LARGE SCALE GENOMIC DNA]</scope>
    <source>
        <strain evidence="1 2">ANT.BR</strain>
    </source>
</reference>
<proteinExistence type="predicted"/>
<evidence type="ECO:0000313" key="1">
    <source>
        <dbReference type="EMBL" id="OLP07813.1"/>
    </source>
</evidence>
<gene>
    <name evidence="1" type="ORF">BLL52_0909</name>
</gene>
<accession>A0A1Q8YIM6</accession>
<keyword evidence="2" id="KW-1185">Reference proteome</keyword>
<name>A0A1Q8YIM6_9BURK</name>
<dbReference type="Proteomes" id="UP000185911">
    <property type="component" value="Unassembled WGS sequence"/>
</dbReference>
<comment type="caution">
    <text evidence="1">The sequence shown here is derived from an EMBL/GenBank/DDBJ whole genome shotgun (WGS) entry which is preliminary data.</text>
</comment>
<organism evidence="1 2">
    <name type="scientific">Rhodoferax antarcticus ANT.BR</name>
    <dbReference type="NCBI Taxonomy" id="1111071"/>
    <lineage>
        <taxon>Bacteria</taxon>
        <taxon>Pseudomonadati</taxon>
        <taxon>Pseudomonadota</taxon>
        <taxon>Betaproteobacteria</taxon>
        <taxon>Burkholderiales</taxon>
        <taxon>Comamonadaceae</taxon>
        <taxon>Rhodoferax</taxon>
    </lineage>
</organism>
<protein>
    <submittedName>
        <fullName evidence="1">Uncharacterized protein</fullName>
    </submittedName>
</protein>
<evidence type="ECO:0000313" key="2">
    <source>
        <dbReference type="Proteomes" id="UP000185911"/>
    </source>
</evidence>
<dbReference type="AlphaFoldDB" id="A0A1Q8YIM6"/>